<evidence type="ECO:0000259" key="3">
    <source>
        <dbReference type="Pfam" id="PF04775"/>
    </source>
</evidence>
<protein>
    <submittedName>
        <fullName evidence="5">Acyl-CoA thioester hydrolase</fullName>
    </submittedName>
</protein>
<evidence type="ECO:0000313" key="5">
    <source>
        <dbReference type="EMBL" id="PWC10786.1"/>
    </source>
</evidence>
<proteinExistence type="inferred from homology"/>
<dbReference type="Pfam" id="PF04775">
    <property type="entry name" value="Bile_Hydr_Trans"/>
    <property type="match status" value="1"/>
</dbReference>
<feature type="active site" description="Charge relay system" evidence="2">
    <location>
        <position position="225"/>
    </location>
</feature>
<dbReference type="AlphaFoldDB" id="A0A2U1TN15"/>
<sequence>MSVVWDIDIIDGPTDQVREIRISGLAPGNARLSASLAHPDGSLWRSEATFSIAEDGLLDLNTAAPAAGDWRDAEPMAPIWALRQVASPAEPALSDAIQLLRIQLQVEDARGEIADATLVQRFLASGVTRRDVQAEGLSGALFIPPGDGPHPVAIVLSGSGGGAPEQRAALLAAHGYIGFALAYFRAPGRPDTISATPLEYFQQALDWSARELRPRAGFIAAVGHSRGGELALLLGATFPDRVSAVVGYVPSAVVHGTLRAGRPGEPRDAAAWTWRGRPLRNIWRNNPRADWHAFDHPPGPGAPIRQAPAFIAADRDAASVAAARIPVERIAGPVLLISGTDDGFWPSTDYSERIAADLSARRHDWPVEHVRNQGAGHAIGFPYVPTTAIAKVHPVAGIVIDGGGSPLANARANRHSWSRMLTFLSSAQAAHEART</sequence>
<feature type="domain" description="BAAT/Acyl-CoA thioester hydrolase C-terminal" evidence="4">
    <location>
        <begin position="197"/>
        <end position="255"/>
    </location>
</feature>
<feature type="active site" description="Charge relay system" evidence="2">
    <location>
        <position position="377"/>
    </location>
</feature>
<organism evidence="5 6">
    <name type="scientific">Brenneria corticis</name>
    <dbReference type="NCBI Taxonomy" id="2173106"/>
    <lineage>
        <taxon>Bacteria</taxon>
        <taxon>Pseudomonadati</taxon>
        <taxon>Pseudomonadota</taxon>
        <taxon>Gammaproteobacteria</taxon>
        <taxon>Enterobacterales</taxon>
        <taxon>Pectobacteriaceae</taxon>
        <taxon>Brenneria</taxon>
    </lineage>
</organism>
<dbReference type="GO" id="GO:0047617">
    <property type="term" value="F:fatty acyl-CoA hydrolase activity"/>
    <property type="evidence" value="ECO:0007669"/>
    <property type="project" value="TreeGrafter"/>
</dbReference>
<evidence type="ECO:0000313" key="6">
    <source>
        <dbReference type="Proteomes" id="UP000296159"/>
    </source>
</evidence>
<dbReference type="Pfam" id="PF08840">
    <property type="entry name" value="BAAT_C"/>
    <property type="match status" value="2"/>
</dbReference>
<comment type="similarity">
    <text evidence="1">Belongs to the C/M/P thioester hydrolase family.</text>
</comment>
<dbReference type="InterPro" id="IPR006862">
    <property type="entry name" value="Thio_Ohase/aa_AcTrfase"/>
</dbReference>
<feature type="domain" description="BAAT/Acyl-CoA thioester hydrolase C-terminal" evidence="4">
    <location>
        <begin position="322"/>
        <end position="426"/>
    </location>
</feature>
<feature type="domain" description="Acyl-CoA thioester hydrolase/bile acid-CoA amino acid N-acetyltransferase" evidence="3">
    <location>
        <begin position="16"/>
        <end position="133"/>
    </location>
</feature>
<dbReference type="SUPFAM" id="SSF53474">
    <property type="entry name" value="alpha/beta-Hydrolases"/>
    <property type="match status" value="1"/>
</dbReference>
<dbReference type="EMBL" id="QDKH01000034">
    <property type="protein sequence ID" value="PWC10786.1"/>
    <property type="molecule type" value="Genomic_DNA"/>
</dbReference>
<accession>A0A2U1TN15</accession>
<keyword evidence="5" id="KW-0378">Hydrolase</keyword>
<evidence type="ECO:0000256" key="1">
    <source>
        <dbReference type="ARBA" id="ARBA00006538"/>
    </source>
</evidence>
<dbReference type="GO" id="GO:0006637">
    <property type="term" value="P:acyl-CoA metabolic process"/>
    <property type="evidence" value="ECO:0007669"/>
    <property type="project" value="InterPro"/>
</dbReference>
<dbReference type="InterPro" id="IPR042490">
    <property type="entry name" value="Thio_Ohase/BAAT_N"/>
</dbReference>
<feature type="active site" description="Charge relay system" evidence="2">
    <location>
        <position position="342"/>
    </location>
</feature>
<dbReference type="InterPro" id="IPR016662">
    <property type="entry name" value="Acyl-CoA_thioEstase_long-chain"/>
</dbReference>
<dbReference type="InterPro" id="IPR029058">
    <property type="entry name" value="AB_hydrolase_fold"/>
</dbReference>
<dbReference type="GO" id="GO:0006631">
    <property type="term" value="P:fatty acid metabolic process"/>
    <property type="evidence" value="ECO:0007669"/>
    <property type="project" value="TreeGrafter"/>
</dbReference>
<comment type="caution">
    <text evidence="5">The sequence shown here is derived from an EMBL/GenBank/DDBJ whole genome shotgun (WGS) entry which is preliminary data.</text>
</comment>
<reference evidence="5 6" key="1">
    <citation type="submission" date="2018-04" db="EMBL/GenBank/DDBJ databases">
        <title>Brenneria corticis sp.nov.</title>
        <authorList>
            <person name="Li Y."/>
        </authorList>
    </citation>
    <scope>NUCLEOTIDE SEQUENCE [LARGE SCALE GENOMIC DNA]</scope>
    <source>
        <strain evidence="5 6">CFCC 11842</strain>
    </source>
</reference>
<name>A0A2U1TN15_9GAMM</name>
<dbReference type="Gene3D" id="3.40.50.1820">
    <property type="entry name" value="alpha/beta hydrolase"/>
    <property type="match status" value="1"/>
</dbReference>
<dbReference type="Gene3D" id="2.60.40.2240">
    <property type="entry name" value="Acyl-CoA thioester hydrolase/BAAT N-terminal domain"/>
    <property type="match status" value="1"/>
</dbReference>
<evidence type="ECO:0000259" key="4">
    <source>
        <dbReference type="Pfam" id="PF08840"/>
    </source>
</evidence>
<dbReference type="PIRSF" id="PIRSF016521">
    <property type="entry name" value="Acyl-CoA_hydro"/>
    <property type="match status" value="1"/>
</dbReference>
<dbReference type="RefSeq" id="WP_136168336.1">
    <property type="nucleotide sequence ID" value="NZ_KZ819096.1"/>
</dbReference>
<dbReference type="Proteomes" id="UP000296159">
    <property type="component" value="Unassembled WGS sequence"/>
</dbReference>
<gene>
    <name evidence="5" type="ORF">DDT56_21110</name>
</gene>
<keyword evidence="6" id="KW-1185">Reference proteome</keyword>
<dbReference type="InterPro" id="IPR014940">
    <property type="entry name" value="BAAT_C"/>
</dbReference>
<dbReference type="PANTHER" id="PTHR10824:SF4">
    <property type="entry name" value="ACYL-COENZYME A THIOESTERASE 1-LIKE"/>
    <property type="match status" value="1"/>
</dbReference>
<dbReference type="PANTHER" id="PTHR10824">
    <property type="entry name" value="ACYL-COENZYME A THIOESTERASE-RELATED"/>
    <property type="match status" value="1"/>
</dbReference>
<evidence type="ECO:0000256" key="2">
    <source>
        <dbReference type="PIRSR" id="PIRSR016521-1"/>
    </source>
</evidence>